<accession>A0A6A5RY00</accession>
<evidence type="ECO:0000313" key="2">
    <source>
        <dbReference type="Proteomes" id="UP000800082"/>
    </source>
</evidence>
<name>A0A6A5RY00_9PLEO</name>
<keyword evidence="2" id="KW-1185">Reference proteome</keyword>
<dbReference type="GeneID" id="54348471"/>
<gene>
    <name evidence="1" type="ORF">M421DRAFT_415711</name>
</gene>
<reference evidence="1" key="1">
    <citation type="journal article" date="2020" name="Stud. Mycol.">
        <title>101 Dothideomycetes genomes: a test case for predicting lifestyles and emergence of pathogens.</title>
        <authorList>
            <person name="Haridas S."/>
            <person name="Albert R."/>
            <person name="Binder M."/>
            <person name="Bloem J."/>
            <person name="Labutti K."/>
            <person name="Salamov A."/>
            <person name="Andreopoulos B."/>
            <person name="Baker S."/>
            <person name="Barry K."/>
            <person name="Bills G."/>
            <person name="Bluhm B."/>
            <person name="Cannon C."/>
            <person name="Castanera R."/>
            <person name="Culley D."/>
            <person name="Daum C."/>
            <person name="Ezra D."/>
            <person name="Gonzalez J."/>
            <person name="Henrissat B."/>
            <person name="Kuo A."/>
            <person name="Liang C."/>
            <person name="Lipzen A."/>
            <person name="Lutzoni F."/>
            <person name="Magnuson J."/>
            <person name="Mondo S."/>
            <person name="Nolan M."/>
            <person name="Ohm R."/>
            <person name="Pangilinan J."/>
            <person name="Park H.-J."/>
            <person name="Ramirez L."/>
            <person name="Alfaro M."/>
            <person name="Sun H."/>
            <person name="Tritt A."/>
            <person name="Yoshinaga Y."/>
            <person name="Zwiers L.-H."/>
            <person name="Turgeon B."/>
            <person name="Goodwin S."/>
            <person name="Spatafora J."/>
            <person name="Crous P."/>
            <person name="Grigoriev I."/>
        </authorList>
    </citation>
    <scope>NUCLEOTIDE SEQUENCE</scope>
    <source>
        <strain evidence="1">CBS 183.55</strain>
    </source>
</reference>
<proteinExistence type="predicted"/>
<dbReference type="RefSeq" id="XP_033453623.1">
    <property type="nucleotide sequence ID" value="XM_033590803.1"/>
</dbReference>
<organism evidence="1 2">
    <name type="scientific">Didymella exigua CBS 183.55</name>
    <dbReference type="NCBI Taxonomy" id="1150837"/>
    <lineage>
        <taxon>Eukaryota</taxon>
        <taxon>Fungi</taxon>
        <taxon>Dikarya</taxon>
        <taxon>Ascomycota</taxon>
        <taxon>Pezizomycotina</taxon>
        <taxon>Dothideomycetes</taxon>
        <taxon>Pleosporomycetidae</taxon>
        <taxon>Pleosporales</taxon>
        <taxon>Pleosporineae</taxon>
        <taxon>Didymellaceae</taxon>
        <taxon>Didymella</taxon>
    </lineage>
</organism>
<dbReference type="AlphaFoldDB" id="A0A6A5RY00"/>
<protein>
    <submittedName>
        <fullName evidence="1">Uncharacterized protein</fullName>
    </submittedName>
</protein>
<evidence type="ECO:0000313" key="1">
    <source>
        <dbReference type="EMBL" id="KAF1933375.1"/>
    </source>
</evidence>
<dbReference type="Proteomes" id="UP000800082">
    <property type="component" value="Unassembled WGS sequence"/>
</dbReference>
<sequence length="116" mass="12510">MYASLSHHTSLRFPYRTDFCGLRIQVPLRHLCSSYTASQTFVSSRKAGSSVAASALSAAALLLCFQLPVDAPANVTRKCHLSSSPLAAHADSSFPDDMMIDNSNAPLTAIPRDVER</sequence>
<dbReference type="EMBL" id="ML978957">
    <property type="protein sequence ID" value="KAF1933375.1"/>
    <property type="molecule type" value="Genomic_DNA"/>
</dbReference>